<feature type="domain" description="Asl1-like glycosyl hydrolase catalytic" evidence="2">
    <location>
        <begin position="39"/>
        <end position="274"/>
    </location>
</feature>
<feature type="signal peptide" evidence="1">
    <location>
        <begin position="1"/>
        <end position="18"/>
    </location>
</feature>
<gene>
    <name evidence="3" type="ORF">F503_02083</name>
</gene>
<dbReference type="eggNOG" id="ENOG502S2W1">
    <property type="taxonomic scope" value="Eukaryota"/>
</dbReference>
<dbReference type="Pfam" id="PF11790">
    <property type="entry name" value="Glyco_hydro_cc"/>
    <property type="match status" value="1"/>
</dbReference>
<keyword evidence="1" id="KW-0732">Signal</keyword>
<evidence type="ECO:0000256" key="1">
    <source>
        <dbReference type="SAM" id="SignalP"/>
    </source>
</evidence>
<dbReference type="AlphaFoldDB" id="S3BVS4"/>
<dbReference type="GO" id="GO:0071966">
    <property type="term" value="P:fungal-type cell wall polysaccharide metabolic process"/>
    <property type="evidence" value="ECO:0007669"/>
    <property type="project" value="TreeGrafter"/>
</dbReference>
<name>S3BVS4_OPHP1</name>
<dbReference type="PANTHER" id="PTHR34154:SF3">
    <property type="entry name" value="ALKALI-SENSITIVE LINKAGE PROTEIN 1"/>
    <property type="match status" value="1"/>
</dbReference>
<dbReference type="OrthoDB" id="43654at2759"/>
<dbReference type="HOGENOM" id="CLU_040908_3_0_1"/>
<dbReference type="SUPFAM" id="SSF51445">
    <property type="entry name" value="(Trans)glycosidases"/>
    <property type="match status" value="1"/>
</dbReference>
<evidence type="ECO:0000313" key="4">
    <source>
        <dbReference type="Proteomes" id="UP000016923"/>
    </source>
</evidence>
<feature type="chain" id="PRO_5004506571" evidence="1">
    <location>
        <begin position="19"/>
        <end position="340"/>
    </location>
</feature>
<dbReference type="EMBL" id="KE148156">
    <property type="protein sequence ID" value="EPE05344.1"/>
    <property type="molecule type" value="Genomic_DNA"/>
</dbReference>
<accession>S3BVS4</accession>
<dbReference type="InterPro" id="IPR024655">
    <property type="entry name" value="Asl1_glyco_hydro_catalytic"/>
</dbReference>
<dbReference type="InterPro" id="IPR053183">
    <property type="entry name" value="ASL1"/>
</dbReference>
<dbReference type="VEuPathDB" id="FungiDB:F503_02083"/>
<proteinExistence type="predicted"/>
<dbReference type="Gene3D" id="3.20.20.80">
    <property type="entry name" value="Glycosidases"/>
    <property type="match status" value="1"/>
</dbReference>
<evidence type="ECO:0000313" key="3">
    <source>
        <dbReference type="EMBL" id="EPE05344.1"/>
    </source>
</evidence>
<dbReference type="InterPro" id="IPR017853">
    <property type="entry name" value="GH"/>
</dbReference>
<dbReference type="GO" id="GO:0009277">
    <property type="term" value="C:fungal-type cell wall"/>
    <property type="evidence" value="ECO:0007669"/>
    <property type="project" value="TreeGrafter"/>
</dbReference>
<protein>
    <submittedName>
        <fullName evidence="3">Glycoside catalytic core</fullName>
    </submittedName>
</protein>
<dbReference type="PANTHER" id="PTHR34154">
    <property type="entry name" value="ALKALI-SENSITIVE LINKAGE PROTEIN 1"/>
    <property type="match status" value="1"/>
</dbReference>
<sequence>MARLIVLFLLSLVTITMAISSSFHASQKRGLIYIPNSDFPEDDEIWVKKGSDLTWYYNYKMYPSSRYENDTALQFVPMLWGAPSSFKDTTFLENVTSQIVQGQNITHVMAFNEPDNTGETGGSNITPDDAAVYWAKQIEPLRKLGVAVGAPAVTGGYSGAAWLANFTTACNGNCTFDFIPIHWYGSFDGLSSHLGDVSAVYPGIDLWVTEFALNDATLNETEQFFQTAVSYMDQHENVTFYSYFGSFRSFTSNVGINVAMLNSYGKLTDIGSWYIGGNSTGVKPDNVTVTPSHATATATSTATYTIPPLATNLLSAAHLSSRPSLALSLGLLALQFQVMA</sequence>
<dbReference type="FunFam" id="3.20.20.80:FF:000207">
    <property type="entry name" value="Glycoside hydrolase family 128 protein"/>
    <property type="match status" value="1"/>
</dbReference>
<keyword evidence="4" id="KW-1185">Reference proteome</keyword>
<dbReference type="OMA" id="WYDINST"/>
<organism evidence="3 4">
    <name type="scientific">Ophiostoma piceae (strain UAMH 11346)</name>
    <name type="common">Sap stain fungus</name>
    <dbReference type="NCBI Taxonomy" id="1262450"/>
    <lineage>
        <taxon>Eukaryota</taxon>
        <taxon>Fungi</taxon>
        <taxon>Dikarya</taxon>
        <taxon>Ascomycota</taxon>
        <taxon>Pezizomycotina</taxon>
        <taxon>Sordariomycetes</taxon>
        <taxon>Sordariomycetidae</taxon>
        <taxon>Ophiostomatales</taxon>
        <taxon>Ophiostomataceae</taxon>
        <taxon>Ophiostoma</taxon>
    </lineage>
</organism>
<evidence type="ECO:0000259" key="2">
    <source>
        <dbReference type="Pfam" id="PF11790"/>
    </source>
</evidence>
<reference evidence="3 4" key="1">
    <citation type="journal article" date="2013" name="BMC Genomics">
        <title>The genome and transcriptome of the pine saprophyte Ophiostoma piceae, and a comparison with the bark beetle-associated pine pathogen Grosmannia clavigera.</title>
        <authorList>
            <person name="Haridas S."/>
            <person name="Wang Y."/>
            <person name="Lim L."/>
            <person name="Massoumi Alamouti S."/>
            <person name="Jackman S."/>
            <person name="Docking R."/>
            <person name="Robertson G."/>
            <person name="Birol I."/>
            <person name="Bohlmann J."/>
            <person name="Breuil C."/>
        </authorList>
    </citation>
    <scope>NUCLEOTIDE SEQUENCE [LARGE SCALE GENOMIC DNA]</scope>
    <source>
        <strain evidence="3 4">UAMH 11346</strain>
    </source>
</reference>
<dbReference type="Proteomes" id="UP000016923">
    <property type="component" value="Unassembled WGS sequence"/>
</dbReference>
<dbReference type="STRING" id="1262450.S3BVS4"/>